<name>A0A4Q0VVS3_9BACI</name>
<keyword evidence="2" id="KW-1185">Reference proteome</keyword>
<proteinExistence type="predicted"/>
<evidence type="ECO:0000313" key="2">
    <source>
        <dbReference type="Proteomes" id="UP000290649"/>
    </source>
</evidence>
<accession>A0A4Q0VVS3</accession>
<comment type="caution">
    <text evidence="1">The sequence shown here is derived from an EMBL/GenBank/DDBJ whole genome shotgun (WGS) entry which is preliminary data.</text>
</comment>
<dbReference type="AlphaFoldDB" id="A0A4Q0VVS3"/>
<dbReference type="EMBL" id="QOUX01000026">
    <property type="protein sequence ID" value="RXJ02220.1"/>
    <property type="molecule type" value="Genomic_DNA"/>
</dbReference>
<sequence length="78" mass="8976">METKIAEVASKKQYDCYWLIVIDRYLGTFKNATAVGEKGVAEQTVYKEFEEKNPQYRVIDGGKGLDKRPLDITELPYI</sequence>
<dbReference type="RefSeq" id="WP_129077631.1">
    <property type="nucleotide sequence ID" value="NZ_QOUX01000026.1"/>
</dbReference>
<gene>
    <name evidence="1" type="ORF">DS745_07470</name>
</gene>
<reference evidence="1 2" key="1">
    <citation type="journal article" date="2019" name="Int. J. Syst. Evol. Microbiol.">
        <title>Anaerobacillus alkaliphilus sp. nov., a novel alkaliphilic and moderately halophilic bacterium.</title>
        <authorList>
            <person name="Borsodi A.K."/>
            <person name="Aszalos J.M."/>
            <person name="Bihari P."/>
            <person name="Nagy I."/>
            <person name="Schumann P."/>
            <person name="Sproer C."/>
            <person name="Kovacs A.L."/>
            <person name="Boka K."/>
            <person name="Dobosy P."/>
            <person name="Ovari M."/>
            <person name="Szili-Kovacs T."/>
            <person name="Toth E."/>
        </authorList>
    </citation>
    <scope>NUCLEOTIDE SEQUENCE [LARGE SCALE GENOMIC DNA]</scope>
    <source>
        <strain evidence="1 2">B16-10</strain>
    </source>
</reference>
<dbReference type="Proteomes" id="UP000290649">
    <property type="component" value="Unassembled WGS sequence"/>
</dbReference>
<evidence type="ECO:0000313" key="1">
    <source>
        <dbReference type="EMBL" id="RXJ02220.1"/>
    </source>
</evidence>
<organism evidence="1 2">
    <name type="scientific">Anaerobacillus alkaliphilus</name>
    <dbReference type="NCBI Taxonomy" id="1548597"/>
    <lineage>
        <taxon>Bacteria</taxon>
        <taxon>Bacillati</taxon>
        <taxon>Bacillota</taxon>
        <taxon>Bacilli</taxon>
        <taxon>Bacillales</taxon>
        <taxon>Bacillaceae</taxon>
        <taxon>Anaerobacillus</taxon>
    </lineage>
</organism>
<protein>
    <submittedName>
        <fullName evidence="1">Uncharacterized protein</fullName>
    </submittedName>
</protein>
<dbReference type="OrthoDB" id="2889132at2"/>